<dbReference type="InterPro" id="IPR000515">
    <property type="entry name" value="MetI-like"/>
</dbReference>
<evidence type="ECO:0000259" key="8">
    <source>
        <dbReference type="PROSITE" id="PS50928"/>
    </source>
</evidence>
<dbReference type="Proteomes" id="UP000248887">
    <property type="component" value="Unassembled WGS sequence"/>
</dbReference>
<feature type="domain" description="ABC transmembrane type-1" evidence="8">
    <location>
        <begin position="56"/>
        <end position="236"/>
    </location>
</feature>
<dbReference type="PANTHER" id="PTHR30151:SF0">
    <property type="entry name" value="ABC TRANSPORTER PERMEASE PROTEIN MJ0413-RELATED"/>
    <property type="match status" value="1"/>
</dbReference>
<dbReference type="EMBL" id="QFQD01000050">
    <property type="protein sequence ID" value="PZQ81192.1"/>
    <property type="molecule type" value="Genomic_DNA"/>
</dbReference>
<evidence type="ECO:0000256" key="5">
    <source>
        <dbReference type="ARBA" id="ARBA00022989"/>
    </source>
</evidence>
<organism evidence="9 10">
    <name type="scientific">Ancylobacter novellus</name>
    <name type="common">Thiobacillus novellus</name>
    <dbReference type="NCBI Taxonomy" id="921"/>
    <lineage>
        <taxon>Bacteria</taxon>
        <taxon>Pseudomonadati</taxon>
        <taxon>Pseudomonadota</taxon>
        <taxon>Alphaproteobacteria</taxon>
        <taxon>Hyphomicrobiales</taxon>
        <taxon>Xanthobacteraceae</taxon>
        <taxon>Ancylobacter</taxon>
    </lineage>
</organism>
<dbReference type="PANTHER" id="PTHR30151">
    <property type="entry name" value="ALKANE SULFONATE ABC TRANSPORTER-RELATED, MEMBRANE SUBUNIT"/>
    <property type="match status" value="1"/>
</dbReference>
<evidence type="ECO:0000256" key="1">
    <source>
        <dbReference type="ARBA" id="ARBA00004651"/>
    </source>
</evidence>
<evidence type="ECO:0000256" key="4">
    <source>
        <dbReference type="ARBA" id="ARBA00022692"/>
    </source>
</evidence>
<feature type="transmembrane region" description="Helical" evidence="7">
    <location>
        <begin position="179"/>
        <end position="206"/>
    </location>
</feature>
<reference evidence="9 10" key="1">
    <citation type="submission" date="2017-08" db="EMBL/GenBank/DDBJ databases">
        <title>Infants hospitalized years apart are colonized by the same room-sourced microbial strains.</title>
        <authorList>
            <person name="Brooks B."/>
            <person name="Olm M.R."/>
            <person name="Firek B.A."/>
            <person name="Baker R."/>
            <person name="Thomas B.C."/>
            <person name="Morowitz M.J."/>
            <person name="Banfield J.F."/>
        </authorList>
    </citation>
    <scope>NUCLEOTIDE SEQUENCE [LARGE SCALE GENOMIC DNA]</scope>
    <source>
        <strain evidence="9">S2_005_001_R2_27</strain>
    </source>
</reference>
<feature type="transmembrane region" description="Helical" evidence="7">
    <location>
        <begin position="12"/>
        <end position="32"/>
    </location>
</feature>
<dbReference type="CDD" id="cd06261">
    <property type="entry name" value="TM_PBP2"/>
    <property type="match status" value="1"/>
</dbReference>
<sequence length="249" mass="26625">MSARFISSMIPIAILVAAWAFVSAVGLIPQGLLPSPGAVVVALIDLLGDPVVITNCAMSLYRGVVGLSLAIVVGMSAGVLMASFKPIQLVVNPLLQILYPMPKSALLPLMMMWFGLGDMSKIVYIFIGCLLPMVLSSYNGARGVNERLIWSAASFGASRLTIIRQVIIPAAMPEILAGIRMAIGFAFLFIVTSEVLIATNGVGYLISAFGDGGAYPAMFALIFFISLLGFVADQVYLAFMRRALRWREA</sequence>
<evidence type="ECO:0000256" key="6">
    <source>
        <dbReference type="ARBA" id="ARBA00023136"/>
    </source>
</evidence>
<comment type="subcellular location">
    <subcellularLocation>
        <location evidence="1 7">Cell membrane</location>
        <topology evidence="1 7">Multi-pass membrane protein</topology>
    </subcellularLocation>
</comment>
<feature type="transmembrane region" description="Helical" evidence="7">
    <location>
        <begin position="38"/>
        <end position="57"/>
    </location>
</feature>
<evidence type="ECO:0000256" key="2">
    <source>
        <dbReference type="ARBA" id="ARBA00022448"/>
    </source>
</evidence>
<proteinExistence type="inferred from homology"/>
<feature type="transmembrane region" description="Helical" evidence="7">
    <location>
        <begin position="123"/>
        <end position="141"/>
    </location>
</feature>
<protein>
    <submittedName>
        <fullName evidence="9">ABC transporter permease</fullName>
    </submittedName>
</protein>
<feature type="transmembrane region" description="Helical" evidence="7">
    <location>
        <begin position="64"/>
        <end position="84"/>
    </location>
</feature>
<evidence type="ECO:0000313" key="9">
    <source>
        <dbReference type="EMBL" id="PZQ81192.1"/>
    </source>
</evidence>
<dbReference type="PROSITE" id="PS50928">
    <property type="entry name" value="ABC_TM1"/>
    <property type="match status" value="1"/>
</dbReference>
<dbReference type="GO" id="GO:0005886">
    <property type="term" value="C:plasma membrane"/>
    <property type="evidence" value="ECO:0007669"/>
    <property type="project" value="UniProtKB-SubCell"/>
</dbReference>
<accession>A0A2W5QVY1</accession>
<feature type="transmembrane region" description="Helical" evidence="7">
    <location>
        <begin position="218"/>
        <end position="239"/>
    </location>
</feature>
<dbReference type="GO" id="GO:0055085">
    <property type="term" value="P:transmembrane transport"/>
    <property type="evidence" value="ECO:0007669"/>
    <property type="project" value="InterPro"/>
</dbReference>
<dbReference type="Pfam" id="PF00528">
    <property type="entry name" value="BPD_transp_1"/>
    <property type="match status" value="1"/>
</dbReference>
<keyword evidence="6 7" id="KW-0472">Membrane</keyword>
<evidence type="ECO:0000256" key="3">
    <source>
        <dbReference type="ARBA" id="ARBA00022475"/>
    </source>
</evidence>
<keyword evidence="4 7" id="KW-0812">Transmembrane</keyword>
<keyword evidence="5 7" id="KW-1133">Transmembrane helix</keyword>
<dbReference type="InterPro" id="IPR035906">
    <property type="entry name" value="MetI-like_sf"/>
</dbReference>
<keyword evidence="2 7" id="KW-0813">Transport</keyword>
<keyword evidence="3" id="KW-1003">Cell membrane</keyword>
<comment type="caution">
    <text evidence="9">The sequence shown here is derived from an EMBL/GenBank/DDBJ whole genome shotgun (WGS) entry which is preliminary data.</text>
</comment>
<name>A0A2W5QVY1_ANCNO</name>
<comment type="similarity">
    <text evidence="7">Belongs to the binding-protein-dependent transport system permease family.</text>
</comment>
<evidence type="ECO:0000256" key="7">
    <source>
        <dbReference type="RuleBase" id="RU363032"/>
    </source>
</evidence>
<dbReference type="SUPFAM" id="SSF161098">
    <property type="entry name" value="MetI-like"/>
    <property type="match status" value="1"/>
</dbReference>
<evidence type="ECO:0000313" key="10">
    <source>
        <dbReference type="Proteomes" id="UP000248887"/>
    </source>
</evidence>
<dbReference type="Gene3D" id="1.10.3720.10">
    <property type="entry name" value="MetI-like"/>
    <property type="match status" value="1"/>
</dbReference>
<dbReference type="AlphaFoldDB" id="A0A2W5QVY1"/>
<gene>
    <name evidence="9" type="ORF">DI549_14800</name>
</gene>